<protein>
    <submittedName>
        <fullName evidence="1">Uncharacterized protein</fullName>
    </submittedName>
</protein>
<sequence>MNKLSSRLKGVHKVTF</sequence>
<reference evidence="2" key="1">
    <citation type="journal article" date="2013" name="Mol. Plant Microbe Interact.">
        <title>Global aspects of pacC regulation of pathogenicity genes in Colletotrichum gloeosporioides as revealed by transcriptome analysis.</title>
        <authorList>
            <person name="Alkan N."/>
            <person name="Meng X."/>
            <person name="Friedlander G."/>
            <person name="Reuveni E."/>
            <person name="Sukno S."/>
            <person name="Sherman A."/>
            <person name="Thon M."/>
            <person name="Fluhr R."/>
            <person name="Prusky D."/>
        </authorList>
    </citation>
    <scope>NUCLEOTIDE SEQUENCE [LARGE SCALE GENOMIC DNA]</scope>
    <source>
        <strain evidence="2">Cg-14</strain>
    </source>
</reference>
<comment type="caution">
    <text evidence="1">The sequence shown here is derived from an EMBL/GenBank/DDBJ whole genome shotgun (WGS) entry which is preliminary data.</text>
</comment>
<organism evidence="1 2">
    <name type="scientific">Colletotrichum gloeosporioides (strain Cg-14)</name>
    <name type="common">Anthracnose fungus</name>
    <name type="synonym">Glomerella cingulata</name>
    <dbReference type="NCBI Taxonomy" id="1237896"/>
    <lineage>
        <taxon>Eukaryota</taxon>
        <taxon>Fungi</taxon>
        <taxon>Dikarya</taxon>
        <taxon>Ascomycota</taxon>
        <taxon>Pezizomycotina</taxon>
        <taxon>Sordariomycetes</taxon>
        <taxon>Hypocreomycetidae</taxon>
        <taxon>Glomerellales</taxon>
        <taxon>Glomerellaceae</taxon>
        <taxon>Colletotrichum</taxon>
        <taxon>Colletotrichum gloeosporioides species complex</taxon>
    </lineage>
</organism>
<dbReference type="HOGENOM" id="CLU_3433122_0_0_1"/>
<name>T0K866_COLGC</name>
<accession>T0K866</accession>
<dbReference type="Proteomes" id="UP000015530">
    <property type="component" value="Unassembled WGS sequence"/>
</dbReference>
<gene>
    <name evidence="1" type="ORF">CGLO_11476</name>
</gene>
<dbReference type="EMBL" id="AMYD01002390">
    <property type="protein sequence ID" value="EQB49213.1"/>
    <property type="molecule type" value="Genomic_DNA"/>
</dbReference>
<proteinExistence type="predicted"/>
<dbReference type="AlphaFoldDB" id="T0K866"/>
<evidence type="ECO:0000313" key="1">
    <source>
        <dbReference type="EMBL" id="EQB49213.1"/>
    </source>
</evidence>
<evidence type="ECO:0000313" key="2">
    <source>
        <dbReference type="Proteomes" id="UP000015530"/>
    </source>
</evidence>